<keyword evidence="3" id="KW-1185">Reference proteome</keyword>
<keyword evidence="1" id="KW-0812">Transmembrane</keyword>
<dbReference type="AlphaFoldDB" id="A0A0B0PA42"/>
<evidence type="ECO:0000256" key="1">
    <source>
        <dbReference type="SAM" id="Phobius"/>
    </source>
</evidence>
<keyword evidence="1" id="KW-1133">Transmembrane helix</keyword>
<protein>
    <submittedName>
        <fullName evidence="2">Uncharacterized protein</fullName>
    </submittedName>
</protein>
<reference evidence="3" key="1">
    <citation type="submission" date="2014-09" db="EMBL/GenBank/DDBJ databases">
        <authorList>
            <person name="Mudge J."/>
            <person name="Ramaraj T."/>
            <person name="Lindquist I.E."/>
            <person name="Bharti A.K."/>
            <person name="Sundararajan A."/>
            <person name="Cameron C.T."/>
            <person name="Woodward J.E."/>
            <person name="May G.D."/>
            <person name="Brubaker C."/>
            <person name="Broadhvest J."/>
            <person name="Wilkins T.A."/>
        </authorList>
    </citation>
    <scope>NUCLEOTIDE SEQUENCE</scope>
    <source>
        <strain evidence="3">cv. AKA8401</strain>
    </source>
</reference>
<accession>A0A0B0PA42</accession>
<gene>
    <name evidence="2" type="ORF">F383_24470</name>
</gene>
<keyword evidence="1" id="KW-0472">Membrane</keyword>
<name>A0A0B0PA42_GOSAR</name>
<evidence type="ECO:0000313" key="3">
    <source>
        <dbReference type="Proteomes" id="UP000032142"/>
    </source>
</evidence>
<proteinExistence type="predicted"/>
<dbReference type="Proteomes" id="UP000032142">
    <property type="component" value="Unassembled WGS sequence"/>
</dbReference>
<evidence type="ECO:0000313" key="2">
    <source>
        <dbReference type="EMBL" id="KHG20246.1"/>
    </source>
</evidence>
<dbReference type="EMBL" id="KN415228">
    <property type="protein sequence ID" value="KHG20246.1"/>
    <property type="molecule type" value="Genomic_DNA"/>
</dbReference>
<organism evidence="2 3">
    <name type="scientific">Gossypium arboreum</name>
    <name type="common">Tree cotton</name>
    <name type="synonym">Gossypium nanking</name>
    <dbReference type="NCBI Taxonomy" id="29729"/>
    <lineage>
        <taxon>Eukaryota</taxon>
        <taxon>Viridiplantae</taxon>
        <taxon>Streptophyta</taxon>
        <taxon>Embryophyta</taxon>
        <taxon>Tracheophyta</taxon>
        <taxon>Spermatophyta</taxon>
        <taxon>Magnoliopsida</taxon>
        <taxon>eudicotyledons</taxon>
        <taxon>Gunneridae</taxon>
        <taxon>Pentapetalae</taxon>
        <taxon>rosids</taxon>
        <taxon>malvids</taxon>
        <taxon>Malvales</taxon>
        <taxon>Malvaceae</taxon>
        <taxon>Malvoideae</taxon>
        <taxon>Gossypium</taxon>
    </lineage>
</organism>
<sequence>MTSGIWHRCEIPCKTTSRTWHWHFNVCMIISSILSIPSGSTGSQRILSKK</sequence>
<feature type="transmembrane region" description="Helical" evidence="1">
    <location>
        <begin position="20"/>
        <end position="40"/>
    </location>
</feature>